<reference evidence="3 4" key="1">
    <citation type="submission" date="2017-07" db="EMBL/GenBank/DDBJ databases">
        <title>Paenibacillus herberti R33 genome sequencing and assembly.</title>
        <authorList>
            <person name="Su W."/>
        </authorList>
    </citation>
    <scope>NUCLEOTIDE SEQUENCE [LARGE SCALE GENOMIC DNA]</scope>
    <source>
        <strain evidence="3 4">R33</strain>
    </source>
</reference>
<feature type="signal peptide" evidence="2">
    <location>
        <begin position="1"/>
        <end position="28"/>
    </location>
</feature>
<dbReference type="AlphaFoldDB" id="A0A229NXI3"/>
<comment type="caution">
    <text evidence="3">The sequence shown here is derived from an EMBL/GenBank/DDBJ whole genome shotgun (WGS) entry which is preliminary data.</text>
</comment>
<gene>
    <name evidence="3" type="ORF">CGZ75_15430</name>
</gene>
<evidence type="ECO:0000313" key="4">
    <source>
        <dbReference type="Proteomes" id="UP000215145"/>
    </source>
</evidence>
<protein>
    <submittedName>
        <fullName evidence="3">Uncharacterized protein</fullName>
    </submittedName>
</protein>
<evidence type="ECO:0000256" key="2">
    <source>
        <dbReference type="SAM" id="SignalP"/>
    </source>
</evidence>
<organism evidence="3 4">
    <name type="scientific">Paenibacillus herberti</name>
    <dbReference type="NCBI Taxonomy" id="1619309"/>
    <lineage>
        <taxon>Bacteria</taxon>
        <taxon>Bacillati</taxon>
        <taxon>Bacillota</taxon>
        <taxon>Bacilli</taxon>
        <taxon>Bacillales</taxon>
        <taxon>Paenibacillaceae</taxon>
        <taxon>Paenibacillus</taxon>
    </lineage>
</organism>
<evidence type="ECO:0000313" key="3">
    <source>
        <dbReference type="EMBL" id="OXM14339.1"/>
    </source>
</evidence>
<feature type="coiled-coil region" evidence="1">
    <location>
        <begin position="175"/>
        <end position="232"/>
    </location>
</feature>
<keyword evidence="2" id="KW-0732">Signal</keyword>
<dbReference type="OrthoDB" id="2437506at2"/>
<sequence length="256" mass="27328">MAIKSIKTKIAVGVLATGILASMGTAFAGVDISGQFSSWYQANFKQTTNKVTADATADYAKNLNNYNNEYNTLKSNSVNEVVSFQKDQSTASMLTLNKQKNDYINQVNAAANGLEAKAPGDFQTFVDSVNGTVDGLKAQAKIYGEDGLKKVVDAQTPKSVELVGKDVAAYQKSSVDNLTATIQDRQAKLNQLIKDQAATSDKAVRAHIEVKIAELRAELTAYAKQQVELSKAVVKAEADKKTAAALVALEAAATIK</sequence>
<name>A0A229NXI3_9BACL</name>
<dbReference type="Proteomes" id="UP000215145">
    <property type="component" value="Unassembled WGS sequence"/>
</dbReference>
<feature type="chain" id="PRO_5011968833" evidence="2">
    <location>
        <begin position="29"/>
        <end position="256"/>
    </location>
</feature>
<dbReference type="RefSeq" id="WP_089525163.1">
    <property type="nucleotide sequence ID" value="NZ_NMUQ01000002.1"/>
</dbReference>
<dbReference type="EMBL" id="NMUQ01000002">
    <property type="protein sequence ID" value="OXM14339.1"/>
    <property type="molecule type" value="Genomic_DNA"/>
</dbReference>
<evidence type="ECO:0000256" key="1">
    <source>
        <dbReference type="SAM" id="Coils"/>
    </source>
</evidence>
<proteinExistence type="predicted"/>
<keyword evidence="1" id="KW-0175">Coiled coil</keyword>
<accession>A0A229NXI3</accession>
<keyword evidence="4" id="KW-1185">Reference proteome</keyword>